<feature type="transmembrane region" description="Helical" evidence="9">
    <location>
        <begin position="431"/>
        <end position="451"/>
    </location>
</feature>
<dbReference type="AlphaFoldDB" id="A0A0M5KFI4"/>
<evidence type="ECO:0000256" key="7">
    <source>
        <dbReference type="ARBA" id="ARBA00023170"/>
    </source>
</evidence>
<evidence type="ECO:0000256" key="8">
    <source>
        <dbReference type="ARBA" id="ARBA00023180"/>
    </source>
</evidence>
<evidence type="ECO:0000256" key="6">
    <source>
        <dbReference type="ARBA" id="ARBA00023136"/>
    </source>
</evidence>
<evidence type="ECO:0000256" key="2">
    <source>
        <dbReference type="ARBA" id="ARBA00008685"/>
    </source>
</evidence>
<dbReference type="GO" id="GO:0050906">
    <property type="term" value="P:detection of stimulus involved in sensory perception"/>
    <property type="evidence" value="ECO:0007669"/>
    <property type="project" value="UniProtKB-ARBA"/>
</dbReference>
<evidence type="ECO:0000256" key="1">
    <source>
        <dbReference type="ARBA" id="ARBA00004651"/>
    </source>
</evidence>
<feature type="transmembrane region" description="Helical" evidence="9">
    <location>
        <begin position="200"/>
        <end position="218"/>
    </location>
</feature>
<accession>A0A0M5KFI4</accession>
<dbReference type="Gene3D" id="3.40.190.10">
    <property type="entry name" value="Periplasmic binding protein-like II"/>
    <property type="match status" value="1"/>
</dbReference>
<name>A0A0M5KFI4_LOCMI</name>
<feature type="transmembrane region" description="Helical" evidence="9">
    <location>
        <begin position="238"/>
        <end position="259"/>
    </location>
</feature>
<evidence type="ECO:0000256" key="3">
    <source>
        <dbReference type="ARBA" id="ARBA00022475"/>
    </source>
</evidence>
<evidence type="ECO:0000313" key="11">
    <source>
        <dbReference type="EMBL" id="ALD51347.1"/>
    </source>
</evidence>
<protein>
    <submittedName>
        <fullName evidence="11">Ionotropic receptor 76b</fullName>
    </submittedName>
</protein>
<evidence type="ECO:0000256" key="9">
    <source>
        <dbReference type="SAM" id="Phobius"/>
    </source>
</evidence>
<dbReference type="PANTHER" id="PTHR42643">
    <property type="entry name" value="IONOTROPIC RECEPTOR 20A-RELATED"/>
    <property type="match status" value="1"/>
</dbReference>
<keyword evidence="6 9" id="KW-0472">Membrane</keyword>
<feature type="transmembrane region" description="Helical" evidence="9">
    <location>
        <begin position="168"/>
        <end position="188"/>
    </location>
</feature>
<reference evidence="11" key="1">
    <citation type="journal article" date="2015" name="Cell. Mol. Life Sci.">
        <title>Identification and functional analysis of olfactory receptor family reveal unusual characteristics of the olfactory system in the migratory locust.</title>
        <authorList>
            <person name="Wang Z."/>
            <person name="Yang P."/>
            <person name="Chen D."/>
            <person name="Jiang F."/>
            <person name="Li Y."/>
            <person name="Wang X."/>
            <person name="Kang L."/>
        </authorList>
    </citation>
    <scope>NUCLEOTIDE SEQUENCE</scope>
</reference>
<reference evidence="11" key="2">
    <citation type="submission" date="2015-02" db="EMBL/GenBank/DDBJ databases">
        <authorList>
            <person name="Torres C."/>
        </authorList>
    </citation>
    <scope>NUCLEOTIDE SEQUENCE</scope>
</reference>
<dbReference type="GO" id="GO:0015276">
    <property type="term" value="F:ligand-gated monoatomic ion channel activity"/>
    <property type="evidence" value="ECO:0007669"/>
    <property type="project" value="InterPro"/>
</dbReference>
<keyword evidence="4 9" id="KW-0812">Transmembrane</keyword>
<keyword evidence="3" id="KW-1003">Cell membrane</keyword>
<keyword evidence="7 11" id="KW-0675">Receptor</keyword>
<comment type="subcellular location">
    <subcellularLocation>
        <location evidence="1">Cell membrane</location>
        <topology evidence="1">Multi-pass membrane protein</topology>
    </subcellularLocation>
</comment>
<comment type="similarity">
    <text evidence="2">Belongs to the glutamate-gated ion channel (TC 1.A.10.1) family.</text>
</comment>
<dbReference type="EMBL" id="KP843210">
    <property type="protein sequence ID" value="ALD51347.1"/>
    <property type="molecule type" value="mRNA"/>
</dbReference>
<dbReference type="Gene3D" id="1.10.287.70">
    <property type="match status" value="1"/>
</dbReference>
<keyword evidence="8" id="KW-0325">Glycoprotein</keyword>
<dbReference type="Pfam" id="PF00060">
    <property type="entry name" value="Lig_chan"/>
    <property type="match status" value="1"/>
</dbReference>
<evidence type="ECO:0000256" key="5">
    <source>
        <dbReference type="ARBA" id="ARBA00022989"/>
    </source>
</evidence>
<dbReference type="SUPFAM" id="SSF53850">
    <property type="entry name" value="Periplasmic binding protein-like II"/>
    <property type="match status" value="1"/>
</dbReference>
<keyword evidence="5 9" id="KW-1133">Transmembrane helix</keyword>
<dbReference type="InterPro" id="IPR052192">
    <property type="entry name" value="Insect_Ionotropic_Sensory_Rcpt"/>
</dbReference>
<sequence length="535" mass="60790">MQVSPVLRTVLTTVCSNYFLNGTKMEVPEGEPDPGCVLRIPKLMEGKTIRIGTLENPPLTMINKTDGTLIGHGVIFEIVDILKHKLGFNYEVVTPRANILGDENHGIIGLVHSRQVDLAVGYLPQFSQQARLVRHSESLAEAPWVFLMKRPLVSASGTGLLAPFDATVWYLVLASVVLMGPAIYFIILVRVRLCAGSERLTRIFPLSSCVWFVYGALMKQGSTLMPVTDSSRMLFATWWIFITLLTSFYTANLTAFLTLSRFTLQITSLKDIATKKAHWAAQKGSAMEYLVYNNDEYSFLNQSLQAGFGQFVDISDTDMLLRIKKDDLVYLREKQHVEHTMFRDYLEKTRNPKVEEKDRCTFVMTKQPFLHLPISFYYPLNSNLAHIFDPLLKALVETGIVRHLLRKDLPQIEICPLDLGSKERQLRNSDLYMTYMIVVTGFCAATVAFFGEILTRQVKRCIAEAELQTGPSTSYPDDWKTVKAQANRMPYTMYLNGNIINVKQPAYSITKDFQSSNRKSLSRQRNTNYVFQYTS</sequence>
<evidence type="ECO:0000259" key="10">
    <source>
        <dbReference type="Pfam" id="PF00060"/>
    </source>
</evidence>
<dbReference type="PANTHER" id="PTHR42643:SF24">
    <property type="entry name" value="IONOTROPIC RECEPTOR 60A"/>
    <property type="match status" value="1"/>
</dbReference>
<proteinExistence type="evidence at transcript level"/>
<evidence type="ECO:0000256" key="4">
    <source>
        <dbReference type="ARBA" id="ARBA00022692"/>
    </source>
</evidence>
<feature type="domain" description="Ionotropic glutamate receptor C-terminal" evidence="10">
    <location>
        <begin position="166"/>
        <end position="441"/>
    </location>
</feature>
<dbReference type="GO" id="GO:0005886">
    <property type="term" value="C:plasma membrane"/>
    <property type="evidence" value="ECO:0007669"/>
    <property type="project" value="UniProtKB-SubCell"/>
</dbReference>
<organism evidence="11">
    <name type="scientific">Locusta migratoria</name>
    <name type="common">Migratory locust</name>
    <dbReference type="NCBI Taxonomy" id="7004"/>
    <lineage>
        <taxon>Eukaryota</taxon>
        <taxon>Metazoa</taxon>
        <taxon>Ecdysozoa</taxon>
        <taxon>Arthropoda</taxon>
        <taxon>Hexapoda</taxon>
        <taxon>Insecta</taxon>
        <taxon>Pterygota</taxon>
        <taxon>Neoptera</taxon>
        <taxon>Polyneoptera</taxon>
        <taxon>Orthoptera</taxon>
        <taxon>Caelifera</taxon>
        <taxon>Acrididea</taxon>
        <taxon>Acridomorpha</taxon>
        <taxon>Acridoidea</taxon>
        <taxon>Acrididae</taxon>
        <taxon>Oedipodinae</taxon>
        <taxon>Locusta</taxon>
    </lineage>
</organism>
<dbReference type="InterPro" id="IPR001320">
    <property type="entry name" value="Iontro_rcpt_C"/>
</dbReference>